<reference evidence="1 2" key="1">
    <citation type="submission" date="2018-08" db="EMBL/GenBank/DDBJ databases">
        <title>Achromobacter xylosoxidans Genome sequencing and assembly.</title>
        <authorList>
            <person name="Wang R."/>
            <person name="Rensing C."/>
            <person name="Li Y."/>
        </authorList>
    </citation>
    <scope>NUCLEOTIDE SEQUENCE [LARGE SCALE GENOMIC DNA]</scope>
    <source>
        <strain evidence="1 2">GD003A</strain>
    </source>
</reference>
<gene>
    <name evidence="1" type="ORF">DY367_27825</name>
</gene>
<evidence type="ECO:0000313" key="2">
    <source>
        <dbReference type="Proteomes" id="UP000285324"/>
    </source>
</evidence>
<dbReference type="EMBL" id="QVXO01000065">
    <property type="protein sequence ID" value="RPJ88419.1"/>
    <property type="molecule type" value="Genomic_DNA"/>
</dbReference>
<proteinExistence type="predicted"/>
<evidence type="ECO:0000313" key="1">
    <source>
        <dbReference type="EMBL" id="RPJ88419.1"/>
    </source>
</evidence>
<dbReference type="Proteomes" id="UP000285324">
    <property type="component" value="Unassembled WGS sequence"/>
</dbReference>
<protein>
    <submittedName>
        <fullName evidence="1">Uncharacterized protein</fullName>
    </submittedName>
</protein>
<sequence>MALFPVVDGKVKFGWTDQPTRVSHNGFIQEGDAAFAASLPVMGDYDMTIVRFSQAVPTDGNGSVVLTDATAGLPDGTQWCNGLPIHTKGLCTSTAPVFTYSNGIPMSQLGGICV</sequence>
<dbReference type="AlphaFoldDB" id="A0A424W556"/>
<organism evidence="1 2">
    <name type="scientific">Alcaligenes xylosoxydans xylosoxydans</name>
    <name type="common">Achromobacter xylosoxidans</name>
    <dbReference type="NCBI Taxonomy" id="85698"/>
    <lineage>
        <taxon>Bacteria</taxon>
        <taxon>Pseudomonadati</taxon>
        <taxon>Pseudomonadota</taxon>
        <taxon>Betaproteobacteria</taxon>
        <taxon>Burkholderiales</taxon>
        <taxon>Alcaligenaceae</taxon>
        <taxon>Achromobacter</taxon>
    </lineage>
</organism>
<comment type="caution">
    <text evidence="1">The sequence shown here is derived from an EMBL/GenBank/DDBJ whole genome shotgun (WGS) entry which is preliminary data.</text>
</comment>
<accession>A0A424W556</accession>
<name>A0A424W556_ALCXX</name>
<dbReference type="RefSeq" id="WP_118934416.1">
    <property type="nucleotide sequence ID" value="NZ_CP061008.1"/>
</dbReference>